<name>N4XBX2_COCH4</name>
<accession>N4XBX2</accession>
<dbReference type="Proteomes" id="UP000012338">
    <property type="component" value="Unassembled WGS sequence"/>
</dbReference>
<feature type="signal peptide" evidence="1">
    <location>
        <begin position="1"/>
        <end position="18"/>
    </location>
</feature>
<dbReference type="EMBL" id="KB733444">
    <property type="protein sequence ID" value="ENI10509.1"/>
    <property type="molecule type" value="Genomic_DNA"/>
</dbReference>
<feature type="chain" id="PRO_5004124076" evidence="1">
    <location>
        <begin position="19"/>
        <end position="83"/>
    </location>
</feature>
<keyword evidence="1" id="KW-0732">Signal</keyword>
<dbReference type="HOGENOM" id="CLU_2542407_0_0_1"/>
<reference evidence="3" key="2">
    <citation type="journal article" date="2013" name="PLoS Genet.">
        <title>Comparative genome structure, secondary metabolite, and effector coding capacity across Cochliobolus pathogens.</title>
        <authorList>
            <person name="Condon B.J."/>
            <person name="Leng Y."/>
            <person name="Wu D."/>
            <person name="Bushley K.E."/>
            <person name="Ohm R.A."/>
            <person name="Otillar R."/>
            <person name="Martin J."/>
            <person name="Schackwitz W."/>
            <person name="Grimwood J."/>
            <person name="MohdZainudin N."/>
            <person name="Xue C."/>
            <person name="Wang R."/>
            <person name="Manning V.A."/>
            <person name="Dhillon B."/>
            <person name="Tu Z.J."/>
            <person name="Steffenson B.J."/>
            <person name="Salamov A."/>
            <person name="Sun H."/>
            <person name="Lowry S."/>
            <person name="LaButti K."/>
            <person name="Han J."/>
            <person name="Copeland A."/>
            <person name="Lindquist E."/>
            <person name="Barry K."/>
            <person name="Schmutz J."/>
            <person name="Baker S.E."/>
            <person name="Ciuffetti L.M."/>
            <person name="Grigoriev I.V."/>
            <person name="Zhong S."/>
            <person name="Turgeon B.G."/>
        </authorList>
    </citation>
    <scope>NUCLEOTIDE SEQUENCE [LARGE SCALE GENOMIC DNA]</scope>
    <source>
        <strain evidence="3">C4 / ATCC 48331 / race T</strain>
    </source>
</reference>
<evidence type="ECO:0000313" key="3">
    <source>
        <dbReference type="Proteomes" id="UP000012338"/>
    </source>
</evidence>
<dbReference type="OrthoDB" id="3913322at2759"/>
<dbReference type="AlphaFoldDB" id="N4XBX2"/>
<reference evidence="2 3" key="1">
    <citation type="journal article" date="2012" name="PLoS Pathog.">
        <title>Diverse lifestyles and strategies of plant pathogenesis encoded in the genomes of eighteen Dothideomycetes fungi.</title>
        <authorList>
            <person name="Ohm R.A."/>
            <person name="Feau N."/>
            <person name="Henrissat B."/>
            <person name="Schoch C.L."/>
            <person name="Horwitz B.A."/>
            <person name="Barry K.W."/>
            <person name="Condon B.J."/>
            <person name="Copeland A.C."/>
            <person name="Dhillon B."/>
            <person name="Glaser F."/>
            <person name="Hesse C.N."/>
            <person name="Kosti I."/>
            <person name="LaButti K."/>
            <person name="Lindquist E.A."/>
            <person name="Lucas S."/>
            <person name="Salamov A.A."/>
            <person name="Bradshaw R.E."/>
            <person name="Ciuffetti L."/>
            <person name="Hamelin R.C."/>
            <person name="Kema G.H.J."/>
            <person name="Lawrence C."/>
            <person name="Scott J.A."/>
            <person name="Spatafora J.W."/>
            <person name="Turgeon B.G."/>
            <person name="de Wit P.J.G.M."/>
            <person name="Zhong S."/>
            <person name="Goodwin S.B."/>
            <person name="Grigoriev I.V."/>
        </authorList>
    </citation>
    <scope>NUCLEOTIDE SEQUENCE [LARGE SCALE GENOMIC DNA]</scope>
    <source>
        <strain evidence="3">C4 / ATCC 48331 / race T</strain>
    </source>
</reference>
<keyword evidence="3" id="KW-1185">Reference proteome</keyword>
<sequence>MRLTPLTLALSTLSTTSAFISGITLPATIAPNKPYTITFDAKVDPYSMWTDVADSTQRFTTCLEPQAGTGEAGDDGAGWYSEV</sequence>
<gene>
    <name evidence="2" type="ORF">COCC4DRAFT_46255</name>
</gene>
<evidence type="ECO:0000256" key="1">
    <source>
        <dbReference type="SAM" id="SignalP"/>
    </source>
</evidence>
<evidence type="ECO:0000313" key="2">
    <source>
        <dbReference type="EMBL" id="ENI10509.1"/>
    </source>
</evidence>
<proteinExistence type="predicted"/>
<organism evidence="2 3">
    <name type="scientific">Cochliobolus heterostrophus (strain C4 / ATCC 48331 / race T)</name>
    <name type="common">Southern corn leaf blight fungus</name>
    <name type="synonym">Bipolaris maydis</name>
    <dbReference type="NCBI Taxonomy" id="665024"/>
    <lineage>
        <taxon>Eukaryota</taxon>
        <taxon>Fungi</taxon>
        <taxon>Dikarya</taxon>
        <taxon>Ascomycota</taxon>
        <taxon>Pezizomycotina</taxon>
        <taxon>Dothideomycetes</taxon>
        <taxon>Pleosporomycetidae</taxon>
        <taxon>Pleosporales</taxon>
        <taxon>Pleosporineae</taxon>
        <taxon>Pleosporaceae</taxon>
        <taxon>Bipolaris</taxon>
    </lineage>
</organism>
<protein>
    <submittedName>
        <fullName evidence="2">Uncharacterized protein</fullName>
    </submittedName>
</protein>